<dbReference type="Pfam" id="PF00076">
    <property type="entry name" value="RRM_1"/>
    <property type="match status" value="1"/>
</dbReference>
<accession>A0A0R3PSN2</accession>
<name>A0A0R3PSN2_ANGCS</name>
<reference evidence="6 7" key="2">
    <citation type="submission" date="2018-11" db="EMBL/GenBank/DDBJ databases">
        <authorList>
            <consortium name="Pathogen Informatics"/>
        </authorList>
    </citation>
    <scope>NUCLEOTIDE SEQUENCE [LARGE SCALE GENOMIC DNA]</scope>
    <source>
        <strain evidence="6 7">Costa Rica</strain>
    </source>
</reference>
<dbReference type="Proteomes" id="UP000267027">
    <property type="component" value="Unassembled WGS sequence"/>
</dbReference>
<comment type="subcellular location">
    <subcellularLocation>
        <location evidence="1">Nucleus</location>
    </subcellularLocation>
</comment>
<evidence type="ECO:0000256" key="2">
    <source>
        <dbReference type="ARBA" id="ARBA00022884"/>
    </source>
</evidence>
<evidence type="ECO:0000313" key="7">
    <source>
        <dbReference type="Proteomes" id="UP000267027"/>
    </source>
</evidence>
<dbReference type="STRING" id="334426.A0A0R3PSN2"/>
<dbReference type="Gene3D" id="3.30.70.330">
    <property type="match status" value="1"/>
</dbReference>
<dbReference type="PROSITE" id="PS50102">
    <property type="entry name" value="RRM"/>
    <property type="match status" value="1"/>
</dbReference>
<evidence type="ECO:0000256" key="1">
    <source>
        <dbReference type="ARBA" id="ARBA00004123"/>
    </source>
</evidence>
<dbReference type="AlphaFoldDB" id="A0A0R3PSN2"/>
<evidence type="ECO:0000313" key="8">
    <source>
        <dbReference type="WBParaSite" id="ACOC_0000867601-mRNA-1"/>
    </source>
</evidence>
<dbReference type="SMART" id="SM00360">
    <property type="entry name" value="RRM"/>
    <property type="match status" value="1"/>
</dbReference>
<dbReference type="SUPFAM" id="SSF54928">
    <property type="entry name" value="RNA-binding domain, RBD"/>
    <property type="match status" value="1"/>
</dbReference>
<organism evidence="8">
    <name type="scientific">Angiostrongylus costaricensis</name>
    <name type="common">Nematode worm</name>
    <dbReference type="NCBI Taxonomy" id="334426"/>
    <lineage>
        <taxon>Eukaryota</taxon>
        <taxon>Metazoa</taxon>
        <taxon>Ecdysozoa</taxon>
        <taxon>Nematoda</taxon>
        <taxon>Chromadorea</taxon>
        <taxon>Rhabditida</taxon>
        <taxon>Rhabditina</taxon>
        <taxon>Rhabditomorpha</taxon>
        <taxon>Strongyloidea</taxon>
        <taxon>Metastrongylidae</taxon>
        <taxon>Angiostrongylus</taxon>
    </lineage>
</organism>
<dbReference type="InterPro" id="IPR035979">
    <property type="entry name" value="RBD_domain_sf"/>
</dbReference>
<evidence type="ECO:0000259" key="5">
    <source>
        <dbReference type="PROSITE" id="PS50102"/>
    </source>
</evidence>
<reference evidence="8" key="1">
    <citation type="submission" date="2017-02" db="UniProtKB">
        <authorList>
            <consortium name="WormBaseParasite"/>
        </authorList>
    </citation>
    <scope>IDENTIFICATION</scope>
</reference>
<evidence type="ECO:0000256" key="4">
    <source>
        <dbReference type="PROSITE-ProRule" id="PRU00176"/>
    </source>
</evidence>
<keyword evidence="2 4" id="KW-0694">RNA-binding</keyword>
<proteinExistence type="predicted"/>
<evidence type="ECO:0000313" key="6">
    <source>
        <dbReference type="EMBL" id="VDM60262.1"/>
    </source>
</evidence>
<dbReference type="WBParaSite" id="ACOC_0000867601-mRNA-1">
    <property type="protein sequence ID" value="ACOC_0000867601-mRNA-1"/>
    <property type="gene ID" value="ACOC_0000867601"/>
</dbReference>
<dbReference type="GO" id="GO:0003723">
    <property type="term" value="F:RNA binding"/>
    <property type="evidence" value="ECO:0007669"/>
    <property type="project" value="UniProtKB-UniRule"/>
</dbReference>
<sequence>MARVYLGRLPFRARESDIERFFQGYGKITDIAMKRGFAFIEFESKRDAEDAVDELNGRSILGDRFPKDFERLLNATYLHNICIKNIRRFLFVF</sequence>
<dbReference type="PANTHER" id="PTHR48038">
    <property type="entry name" value="RIBONUCLEOPROTEIN RB97D"/>
    <property type="match status" value="1"/>
</dbReference>
<dbReference type="EMBL" id="UYYA01004187">
    <property type="protein sequence ID" value="VDM60262.1"/>
    <property type="molecule type" value="Genomic_DNA"/>
</dbReference>
<gene>
    <name evidence="6" type="ORF">ACOC_LOCUS8677</name>
</gene>
<feature type="domain" description="RRM" evidence="5">
    <location>
        <begin position="2"/>
        <end position="72"/>
    </location>
</feature>
<keyword evidence="3" id="KW-0539">Nucleus</keyword>
<evidence type="ECO:0000256" key="3">
    <source>
        <dbReference type="ARBA" id="ARBA00023242"/>
    </source>
</evidence>
<keyword evidence="7" id="KW-1185">Reference proteome</keyword>
<protein>
    <submittedName>
        <fullName evidence="8">RRM domain-containing protein</fullName>
    </submittedName>
</protein>
<dbReference type="PANTHER" id="PTHR48038:SF3">
    <property type="entry name" value="SPLICING FACTOR, ARGININE_SERINE-RICH 1-RELATED"/>
    <property type="match status" value="1"/>
</dbReference>
<dbReference type="OrthoDB" id="1099063at2759"/>
<dbReference type="InterPro" id="IPR000504">
    <property type="entry name" value="RRM_dom"/>
</dbReference>
<dbReference type="InterPro" id="IPR012677">
    <property type="entry name" value="Nucleotide-bd_a/b_plait_sf"/>
</dbReference>
<dbReference type="GO" id="GO:0005634">
    <property type="term" value="C:nucleus"/>
    <property type="evidence" value="ECO:0007669"/>
    <property type="project" value="UniProtKB-SubCell"/>
</dbReference>